<reference evidence="4" key="1">
    <citation type="journal article" date="2019" name="Plant Biotechnol. J.">
        <title>Genome sequencing of the Australian wild diploid species Gossypium australe highlights disease resistance and delayed gland morphogenesis.</title>
        <authorList>
            <person name="Cai Y."/>
            <person name="Cai X."/>
            <person name="Wang Q."/>
            <person name="Wang P."/>
            <person name="Zhang Y."/>
            <person name="Cai C."/>
            <person name="Xu Y."/>
            <person name="Wang K."/>
            <person name="Zhou Z."/>
            <person name="Wang C."/>
            <person name="Geng S."/>
            <person name="Li B."/>
            <person name="Dong Q."/>
            <person name="Hou Y."/>
            <person name="Wang H."/>
            <person name="Ai P."/>
            <person name="Liu Z."/>
            <person name="Yi F."/>
            <person name="Sun M."/>
            <person name="An G."/>
            <person name="Cheng J."/>
            <person name="Zhang Y."/>
            <person name="Shi Q."/>
            <person name="Xie Y."/>
            <person name="Shi X."/>
            <person name="Chang Y."/>
            <person name="Huang F."/>
            <person name="Chen Y."/>
            <person name="Hong S."/>
            <person name="Mi L."/>
            <person name="Sun Q."/>
            <person name="Zhang L."/>
            <person name="Zhou B."/>
            <person name="Peng R."/>
            <person name="Zhang X."/>
            <person name="Liu F."/>
        </authorList>
    </citation>
    <scope>NUCLEOTIDE SEQUENCE [LARGE SCALE GENOMIC DNA]</scope>
    <source>
        <strain evidence="4">cv. PA1801</strain>
    </source>
</reference>
<organism evidence="3 4">
    <name type="scientific">Gossypium australe</name>
    <dbReference type="NCBI Taxonomy" id="47621"/>
    <lineage>
        <taxon>Eukaryota</taxon>
        <taxon>Viridiplantae</taxon>
        <taxon>Streptophyta</taxon>
        <taxon>Embryophyta</taxon>
        <taxon>Tracheophyta</taxon>
        <taxon>Spermatophyta</taxon>
        <taxon>Magnoliopsida</taxon>
        <taxon>eudicotyledons</taxon>
        <taxon>Gunneridae</taxon>
        <taxon>Pentapetalae</taxon>
        <taxon>rosids</taxon>
        <taxon>malvids</taxon>
        <taxon>Malvales</taxon>
        <taxon>Malvaceae</taxon>
        <taxon>Malvoideae</taxon>
        <taxon>Gossypium</taxon>
    </lineage>
</organism>
<evidence type="ECO:0000256" key="1">
    <source>
        <dbReference type="SAM" id="Phobius"/>
    </source>
</evidence>
<dbReference type="SUPFAM" id="SSF53098">
    <property type="entry name" value="Ribonuclease H-like"/>
    <property type="match status" value="1"/>
</dbReference>
<dbReference type="GO" id="GO:0015074">
    <property type="term" value="P:DNA integration"/>
    <property type="evidence" value="ECO:0007669"/>
    <property type="project" value="InterPro"/>
</dbReference>
<dbReference type="InterPro" id="IPR036397">
    <property type="entry name" value="RNaseH_sf"/>
</dbReference>
<dbReference type="EMBL" id="SMMG02000001">
    <property type="protein sequence ID" value="KAA3487651.1"/>
    <property type="molecule type" value="Genomic_DNA"/>
</dbReference>
<dbReference type="PROSITE" id="PS50994">
    <property type="entry name" value="INTEGRASE"/>
    <property type="match status" value="1"/>
</dbReference>
<dbReference type="PANTHER" id="PTHR46148">
    <property type="entry name" value="CHROMO DOMAIN-CONTAINING PROTEIN"/>
    <property type="match status" value="1"/>
</dbReference>
<keyword evidence="1" id="KW-0812">Transmembrane</keyword>
<feature type="transmembrane region" description="Helical" evidence="1">
    <location>
        <begin position="16"/>
        <end position="38"/>
    </location>
</feature>
<name>A0A5B6X093_9ROSI</name>
<dbReference type="Pfam" id="PF24626">
    <property type="entry name" value="SH3_Tf2-1"/>
    <property type="match status" value="1"/>
</dbReference>
<evidence type="ECO:0000313" key="4">
    <source>
        <dbReference type="Proteomes" id="UP000325315"/>
    </source>
</evidence>
<keyword evidence="1" id="KW-0472">Membrane</keyword>
<gene>
    <name evidence="3" type="ORF">EPI10_031465</name>
</gene>
<keyword evidence="4" id="KW-1185">Reference proteome</keyword>
<dbReference type="AlphaFoldDB" id="A0A5B6X093"/>
<protein>
    <submittedName>
        <fullName evidence="3">DNA/RNA polymerases superfamily protein</fullName>
    </submittedName>
</protein>
<evidence type="ECO:0000259" key="2">
    <source>
        <dbReference type="PROSITE" id="PS50994"/>
    </source>
</evidence>
<comment type="caution">
    <text evidence="3">The sequence shown here is derived from an EMBL/GenBank/DDBJ whole genome shotgun (WGS) entry which is preliminary data.</text>
</comment>
<accession>A0A5B6X093</accession>
<evidence type="ECO:0000313" key="3">
    <source>
        <dbReference type="EMBL" id="KAA3487651.1"/>
    </source>
</evidence>
<dbReference type="Proteomes" id="UP000325315">
    <property type="component" value="Unassembled WGS sequence"/>
</dbReference>
<dbReference type="InterPro" id="IPR056924">
    <property type="entry name" value="SH3_Tf2-1"/>
</dbReference>
<dbReference type="Gene3D" id="3.30.420.10">
    <property type="entry name" value="Ribonuclease H-like superfamily/Ribonuclease H"/>
    <property type="match status" value="1"/>
</dbReference>
<dbReference type="GO" id="GO:0003676">
    <property type="term" value="F:nucleic acid binding"/>
    <property type="evidence" value="ECO:0007669"/>
    <property type="project" value="InterPro"/>
</dbReference>
<feature type="domain" description="Integrase catalytic" evidence="2">
    <location>
        <begin position="84"/>
        <end position="199"/>
    </location>
</feature>
<proteinExistence type="predicted"/>
<keyword evidence="1" id="KW-1133">Transmembrane helix</keyword>
<dbReference type="PANTHER" id="PTHR46148:SF44">
    <property type="entry name" value="GAG-POL POLYPROTEIN"/>
    <property type="match status" value="1"/>
</dbReference>
<dbReference type="InterPro" id="IPR001584">
    <property type="entry name" value="Integrase_cat-core"/>
</dbReference>
<sequence length="378" mass="43838">MSHSHLVLDRLRKVTLPILALIILEFCASIGYTMYLMIESSGNLYFGKRIWSGLKRDVTEFVSKCLTCQKVKVEHQFPSSLLQLIQIPQWKWERVTMDFVSRLPLTPTKKDSVWVISSYFLLVCTDNSLHRLARLYILEIVRLHGAPLSIISDHDPLFTSQFWKKLHEALGTRFNFSTAFHPQTDGQSELIIWFLEDMLSGCMIDFGGENKVLGPNLVQETDKVVQLIQDQLRATSNRQKSYTNLIWRDIEFSVGDQVILKVSPWKKVLRFGHNEKLSSRFVVPYRVLKGVGPVAYQLELPLELDHIHDIFHEVEVRLDLTYEEEPVPILDSEVKNLRKKQIPLVKVLWQNHGVSEATWEPEKLMCHQFPHLFGSGKF</sequence>
<dbReference type="OrthoDB" id="1738613at2759"/>
<dbReference type="InterPro" id="IPR012337">
    <property type="entry name" value="RNaseH-like_sf"/>
</dbReference>